<reference evidence="1 2" key="1">
    <citation type="submission" date="2017-04" db="EMBL/GenBank/DDBJ databases">
        <title>Weissella cibaria strain m2 complete genome.</title>
        <authorList>
            <person name="Pan Q."/>
            <person name="Tan M."/>
            <person name="Yao F."/>
            <person name="Su S."/>
        </authorList>
    </citation>
    <scope>NUCLEOTIDE SEQUENCE [LARGE SCALE GENOMIC DNA]</scope>
    <source>
        <strain evidence="1 2">M2</strain>
        <plasmid evidence="2">Plasmid unnamed1</plasmid>
    </source>
</reference>
<evidence type="ECO:0000313" key="1">
    <source>
        <dbReference type="EMBL" id="AWF96836.1"/>
    </source>
</evidence>
<dbReference type="Proteomes" id="UP000244870">
    <property type="component" value="Plasmid unnamed1"/>
</dbReference>
<dbReference type="AlphaFoldDB" id="A0A2S1KUZ5"/>
<keyword evidence="1" id="KW-0614">Plasmid</keyword>
<organism evidence="1 2">
    <name type="scientific">Weissella cibaria</name>
    <dbReference type="NCBI Taxonomy" id="137591"/>
    <lineage>
        <taxon>Bacteria</taxon>
        <taxon>Bacillati</taxon>
        <taxon>Bacillota</taxon>
        <taxon>Bacilli</taxon>
        <taxon>Lactobacillales</taxon>
        <taxon>Lactobacillaceae</taxon>
        <taxon>Weissella</taxon>
    </lineage>
</organism>
<proteinExistence type="predicted"/>
<accession>A0A2S1KUZ5</accession>
<dbReference type="EMBL" id="CP020929">
    <property type="protein sequence ID" value="AWF96836.1"/>
    <property type="molecule type" value="Genomic_DNA"/>
</dbReference>
<sequence length="60" mass="6849">MYVNDFIDEINQVGLPVRLPIAGCYPNVRDSTLSASHHQTLYSVRWWIAFTMIPASSPLR</sequence>
<gene>
    <name evidence="1" type="ORF">B6254_2492</name>
</gene>
<evidence type="ECO:0000313" key="2">
    <source>
        <dbReference type="Proteomes" id="UP000244870"/>
    </source>
</evidence>
<name>A0A2S1KUZ5_9LACO</name>
<geneLocation type="plasmid" evidence="1">
    <name>unnamed1</name>
</geneLocation>
<protein>
    <submittedName>
        <fullName evidence="1">Uncharacterized protein</fullName>
    </submittedName>
</protein>